<dbReference type="InterPro" id="IPR002931">
    <property type="entry name" value="Transglutaminase-like"/>
</dbReference>
<keyword evidence="3" id="KW-1185">Reference proteome</keyword>
<dbReference type="EMBL" id="CP122566">
    <property type="protein sequence ID" value="WGH92485.1"/>
    <property type="molecule type" value="Genomic_DNA"/>
</dbReference>
<evidence type="ECO:0000259" key="1">
    <source>
        <dbReference type="Pfam" id="PF01841"/>
    </source>
</evidence>
<dbReference type="AlphaFoldDB" id="A0AAJ6ALW0"/>
<gene>
    <name evidence="2" type="ORF">QDX21_09175</name>
</gene>
<proteinExistence type="predicted"/>
<name>A0AAJ6ALW0_9MICC</name>
<dbReference type="Gene3D" id="3.10.620.30">
    <property type="match status" value="1"/>
</dbReference>
<organism evidence="2 3">
    <name type="scientific">Auritidibacter ignavus</name>
    <dbReference type="NCBI Taxonomy" id="678932"/>
    <lineage>
        <taxon>Bacteria</taxon>
        <taxon>Bacillati</taxon>
        <taxon>Actinomycetota</taxon>
        <taxon>Actinomycetes</taxon>
        <taxon>Micrococcales</taxon>
        <taxon>Micrococcaceae</taxon>
        <taxon>Auritidibacter</taxon>
    </lineage>
</organism>
<dbReference type="RefSeq" id="WP_110100945.1">
    <property type="nucleotide sequence ID" value="NZ_CP122562.1"/>
</dbReference>
<dbReference type="PANTHER" id="PTHR33490">
    <property type="entry name" value="BLR5614 PROTEIN-RELATED"/>
    <property type="match status" value="1"/>
</dbReference>
<reference evidence="2 3" key="1">
    <citation type="submission" date="2023-03" db="EMBL/GenBank/DDBJ databases">
        <title>Complete genome sequences of several Auritidibacter ignavus strains isolated from ear infections.</title>
        <authorList>
            <person name="Baehr T."/>
            <person name="Baumhoegger A.M."/>
        </authorList>
    </citation>
    <scope>NUCLEOTIDE SEQUENCE [LARGE SCALE GENOMIC DNA]</scope>
    <source>
        <strain evidence="2 3">BABAE-6</strain>
    </source>
</reference>
<sequence length="221" mass="24562">MIAREPQLTQATAVFDYDAPSVTQFVEDAGCYSEANVANSVERLHDAVRDTIDYNVFNVMLNTDLSASDVVDKPSGFCLHKSILFVAGCRKLGVPAVLCSDVVTNHVADAAMHELVGGEEFLHWYARIYLNGRWIKAAPIFNTLLCMLYGIDVLRFNPSGDAIEQRNSDSTRMIYRGEQRYYVDPNMDELLTLIATKHPKMVTDHGRTPTSLSLAATTLPN</sequence>
<dbReference type="Proteomes" id="UP001224674">
    <property type="component" value="Chromosome"/>
</dbReference>
<feature type="domain" description="Transglutaminase-like" evidence="1">
    <location>
        <begin position="37"/>
        <end position="137"/>
    </location>
</feature>
<dbReference type="PANTHER" id="PTHR33490:SF3">
    <property type="entry name" value="CONSERVED INTEGRAL MEMBRANE PROTEIN"/>
    <property type="match status" value="1"/>
</dbReference>
<accession>A0AAJ6ALW0</accession>
<dbReference type="Pfam" id="PF01841">
    <property type="entry name" value="Transglut_core"/>
    <property type="match status" value="1"/>
</dbReference>
<dbReference type="SUPFAM" id="SSF54001">
    <property type="entry name" value="Cysteine proteinases"/>
    <property type="match status" value="1"/>
</dbReference>
<dbReference type="InterPro" id="IPR038765">
    <property type="entry name" value="Papain-like_cys_pep_sf"/>
</dbReference>
<evidence type="ECO:0000313" key="3">
    <source>
        <dbReference type="Proteomes" id="UP001224674"/>
    </source>
</evidence>
<evidence type="ECO:0000313" key="2">
    <source>
        <dbReference type="EMBL" id="WGH92485.1"/>
    </source>
</evidence>
<protein>
    <submittedName>
        <fullName evidence="2">Transglutaminase family protein</fullName>
    </submittedName>
</protein>